<feature type="region of interest" description="Disordered" evidence="1">
    <location>
        <begin position="30"/>
        <end position="54"/>
    </location>
</feature>
<feature type="compositionally biased region" description="Low complexity" evidence="1">
    <location>
        <begin position="36"/>
        <end position="54"/>
    </location>
</feature>
<dbReference type="RefSeq" id="WP_390205896.1">
    <property type="nucleotide sequence ID" value="NZ_JBHTAX010000001.1"/>
</dbReference>
<reference evidence="2 3" key="1">
    <citation type="journal article" date="2019" name="Int. J. Syst. Evol. Microbiol.">
        <title>The Global Catalogue of Microorganisms (GCM) 10K type strain sequencing project: providing services to taxonomists for standard genome sequencing and annotation.</title>
        <authorList>
            <consortium name="The Broad Institute Genomics Platform"/>
            <consortium name="The Broad Institute Genome Sequencing Center for Infectious Disease"/>
            <person name="Wu L."/>
            <person name="Ma J."/>
        </authorList>
    </citation>
    <scope>NUCLEOTIDE SEQUENCE [LARGE SCALE GENOMIC DNA]</scope>
    <source>
        <strain evidence="2 3">RDMS1</strain>
    </source>
</reference>
<evidence type="ECO:0000313" key="2">
    <source>
        <dbReference type="EMBL" id="MFC7190928.1"/>
    </source>
</evidence>
<comment type="caution">
    <text evidence="2">The sequence shown here is derived from an EMBL/GenBank/DDBJ whole genome shotgun (WGS) entry which is preliminary data.</text>
</comment>
<accession>A0ABD5YTA4</accession>
<evidence type="ECO:0000313" key="3">
    <source>
        <dbReference type="Proteomes" id="UP001596417"/>
    </source>
</evidence>
<evidence type="ECO:0000256" key="1">
    <source>
        <dbReference type="SAM" id="MobiDB-lite"/>
    </source>
</evidence>
<proteinExistence type="predicted"/>
<dbReference type="Proteomes" id="UP001596417">
    <property type="component" value="Unassembled WGS sequence"/>
</dbReference>
<name>A0ABD5YTA4_9EURY</name>
<gene>
    <name evidence="2" type="ORF">ACFQL7_14580</name>
</gene>
<dbReference type="AlphaFoldDB" id="A0ABD5YTA4"/>
<organism evidence="2 3">
    <name type="scientific">Halocatena marina</name>
    <dbReference type="NCBI Taxonomy" id="2934937"/>
    <lineage>
        <taxon>Archaea</taxon>
        <taxon>Methanobacteriati</taxon>
        <taxon>Methanobacteriota</taxon>
        <taxon>Stenosarchaea group</taxon>
        <taxon>Halobacteria</taxon>
        <taxon>Halobacteriales</taxon>
        <taxon>Natronomonadaceae</taxon>
        <taxon>Halocatena</taxon>
    </lineage>
</organism>
<sequence>MTVTIGRADGNVAIIEEPLSVRAFEVAQALNESESDNSNSESESESDSNSISDPGPVLVLALAGIVAAERDLSAHTDAFDIEATDIDSTPGIGVPTTDLADGQRTRRSSTRRSPVISKQQQRCFLTSFPTAPLPILTNTVE</sequence>
<dbReference type="EMBL" id="JBHTAX010000001">
    <property type="protein sequence ID" value="MFC7190928.1"/>
    <property type="molecule type" value="Genomic_DNA"/>
</dbReference>
<feature type="region of interest" description="Disordered" evidence="1">
    <location>
        <begin position="81"/>
        <end position="117"/>
    </location>
</feature>
<protein>
    <submittedName>
        <fullName evidence="2">Uncharacterized protein</fullName>
    </submittedName>
</protein>
<keyword evidence="3" id="KW-1185">Reference proteome</keyword>